<sequence>MENTNSLLDACSDYNMEELEKLTFTKIVRGSGENEEFIGLGIMDDNGYLLEYEELKKIYSGLNYFIRKINPELIEKMNQQKLIEDRKQKEKDEIIEIVSKNIVDKEDWEEEEEEYESFFKRLFKRKNRR</sequence>
<comment type="caution">
    <text evidence="1">The sequence shown here is derived from an EMBL/GenBank/DDBJ whole genome shotgun (WGS) entry which is preliminary data.</text>
</comment>
<dbReference type="EMBL" id="JANKAS010000005">
    <property type="protein sequence ID" value="MCR1898783.1"/>
    <property type="molecule type" value="Genomic_DNA"/>
</dbReference>
<protein>
    <submittedName>
        <fullName evidence="1">Uncharacterized protein</fullName>
    </submittedName>
</protein>
<accession>A0AAE3HGR4</accession>
<organism evidence="1 2">
    <name type="scientific">Irregularibacter muris</name>
    <dbReference type="NCBI Taxonomy" id="1796619"/>
    <lineage>
        <taxon>Bacteria</taxon>
        <taxon>Bacillati</taxon>
        <taxon>Bacillota</taxon>
        <taxon>Clostridia</taxon>
        <taxon>Eubacteriales</taxon>
        <taxon>Eubacteriaceae</taxon>
        <taxon>Irregularibacter</taxon>
    </lineage>
</organism>
<dbReference type="RefSeq" id="WP_257530477.1">
    <property type="nucleotide sequence ID" value="NZ_JANKAS010000005.1"/>
</dbReference>
<proteinExistence type="predicted"/>
<dbReference type="AlphaFoldDB" id="A0AAE3HGR4"/>
<dbReference type="Proteomes" id="UP001205748">
    <property type="component" value="Unassembled WGS sequence"/>
</dbReference>
<reference evidence="1" key="1">
    <citation type="submission" date="2022-07" db="EMBL/GenBank/DDBJ databases">
        <title>Enhanced cultured diversity of the mouse gut microbiota enables custom-made synthetic communities.</title>
        <authorList>
            <person name="Afrizal A."/>
        </authorList>
    </citation>
    <scope>NUCLEOTIDE SEQUENCE</scope>
    <source>
        <strain evidence="1">DSM 28593</strain>
    </source>
</reference>
<evidence type="ECO:0000313" key="2">
    <source>
        <dbReference type="Proteomes" id="UP001205748"/>
    </source>
</evidence>
<keyword evidence="2" id="KW-1185">Reference proteome</keyword>
<name>A0AAE3HGR4_9FIRM</name>
<evidence type="ECO:0000313" key="1">
    <source>
        <dbReference type="EMBL" id="MCR1898783.1"/>
    </source>
</evidence>
<gene>
    <name evidence="1" type="ORF">NSA47_07275</name>
</gene>